<feature type="non-terminal residue" evidence="7">
    <location>
        <position position="1"/>
    </location>
</feature>
<dbReference type="SMART" id="SM00134">
    <property type="entry name" value="LU"/>
    <property type="match status" value="1"/>
</dbReference>
<dbReference type="OrthoDB" id="5945173at2759"/>
<protein>
    <recommendedName>
        <fullName evidence="6">UPAR/Ly6 domain-containing protein</fullName>
    </recommendedName>
</protein>
<dbReference type="EMBL" id="JAACNH010000098">
    <property type="protein sequence ID" value="KAG8431680.1"/>
    <property type="molecule type" value="Genomic_DNA"/>
</dbReference>
<gene>
    <name evidence="7" type="ORF">GDO86_020482</name>
</gene>
<comment type="subcellular location">
    <subcellularLocation>
        <location evidence="1">Cell membrane</location>
    </subcellularLocation>
</comment>
<dbReference type="Gene3D" id="2.10.60.10">
    <property type="entry name" value="CD59"/>
    <property type="match status" value="1"/>
</dbReference>
<dbReference type="PANTHER" id="PTHR16983:SF10">
    <property type="entry name" value="PROTEIN QUIVER"/>
    <property type="match status" value="1"/>
</dbReference>
<dbReference type="GO" id="GO:0005886">
    <property type="term" value="C:plasma membrane"/>
    <property type="evidence" value="ECO:0007669"/>
    <property type="project" value="UniProtKB-SubCell"/>
</dbReference>
<keyword evidence="8" id="KW-1185">Reference proteome</keyword>
<comment type="caution">
    <text evidence="7">The sequence shown here is derived from an EMBL/GenBank/DDBJ whole genome shotgun (WGS) entry which is preliminary data.</text>
</comment>
<feature type="non-terminal residue" evidence="7">
    <location>
        <position position="100"/>
    </location>
</feature>
<dbReference type="AlphaFoldDB" id="A0A8T2IKU5"/>
<evidence type="ECO:0000313" key="8">
    <source>
        <dbReference type="Proteomes" id="UP000812440"/>
    </source>
</evidence>
<keyword evidence="2" id="KW-1003">Cell membrane</keyword>
<evidence type="ECO:0000256" key="5">
    <source>
        <dbReference type="ARBA" id="ARBA00023180"/>
    </source>
</evidence>
<keyword evidence="3" id="KW-0732">Signal</keyword>
<dbReference type="InterPro" id="IPR016054">
    <property type="entry name" value="LY6_UPA_recep-like"/>
</dbReference>
<dbReference type="Pfam" id="PF00087">
    <property type="entry name" value="Toxin_TOLIP"/>
    <property type="match status" value="1"/>
</dbReference>
<name>A0A8T2IKU5_9PIPI</name>
<evidence type="ECO:0000256" key="3">
    <source>
        <dbReference type="ARBA" id="ARBA00022729"/>
    </source>
</evidence>
<dbReference type="InterPro" id="IPR051110">
    <property type="entry name" value="Ly-6/neurotoxin-like_GPI-ap"/>
</dbReference>
<evidence type="ECO:0000256" key="1">
    <source>
        <dbReference type="ARBA" id="ARBA00004236"/>
    </source>
</evidence>
<dbReference type="InterPro" id="IPR045860">
    <property type="entry name" value="Snake_toxin-like_sf"/>
</dbReference>
<keyword evidence="4" id="KW-0472">Membrane</keyword>
<evidence type="ECO:0000256" key="2">
    <source>
        <dbReference type="ARBA" id="ARBA00022475"/>
    </source>
</evidence>
<proteinExistence type="predicted"/>
<dbReference type="SUPFAM" id="SSF57302">
    <property type="entry name" value="Snake toxin-like"/>
    <property type="match status" value="1"/>
</dbReference>
<evidence type="ECO:0000256" key="4">
    <source>
        <dbReference type="ARBA" id="ARBA00023136"/>
    </source>
</evidence>
<dbReference type="InterPro" id="IPR035076">
    <property type="entry name" value="Toxin/TOLIP"/>
</dbReference>
<dbReference type="FunFam" id="2.10.60.10:FF:000003">
    <property type="entry name" value="lymphocyte antigen 6E isoform X1"/>
    <property type="match status" value="1"/>
</dbReference>
<accession>A0A8T2IKU5</accession>
<keyword evidence="5" id="KW-0325">Glycoprotein</keyword>
<organism evidence="7 8">
    <name type="scientific">Hymenochirus boettgeri</name>
    <name type="common">Congo dwarf clawed frog</name>
    <dbReference type="NCBI Taxonomy" id="247094"/>
    <lineage>
        <taxon>Eukaryota</taxon>
        <taxon>Metazoa</taxon>
        <taxon>Chordata</taxon>
        <taxon>Craniata</taxon>
        <taxon>Vertebrata</taxon>
        <taxon>Euteleostomi</taxon>
        <taxon>Amphibia</taxon>
        <taxon>Batrachia</taxon>
        <taxon>Anura</taxon>
        <taxon>Pipoidea</taxon>
        <taxon>Pipidae</taxon>
        <taxon>Pipinae</taxon>
        <taxon>Hymenochirus</taxon>
    </lineage>
</organism>
<evidence type="ECO:0000259" key="6">
    <source>
        <dbReference type="SMART" id="SM00134"/>
    </source>
</evidence>
<sequence>KCRTCYTCSEQQSNENCLNQTVCGDNETFCMTSVFSYGMYILEIFGINKECASSCSPLDIHSPVTSISVSCCSTDLCNVSNAPGVKSSPTVLTLSLGLLL</sequence>
<dbReference type="Proteomes" id="UP000812440">
    <property type="component" value="Unassembled WGS sequence"/>
</dbReference>
<evidence type="ECO:0000313" key="7">
    <source>
        <dbReference type="EMBL" id="KAG8431680.1"/>
    </source>
</evidence>
<reference evidence="7" key="1">
    <citation type="thesis" date="2020" institute="ProQuest LLC" country="789 East Eisenhower Parkway, Ann Arbor, MI, USA">
        <title>Comparative Genomics and Chromosome Evolution.</title>
        <authorList>
            <person name="Mudd A.B."/>
        </authorList>
    </citation>
    <scope>NUCLEOTIDE SEQUENCE</scope>
    <source>
        <strain evidence="7">Female2</strain>
        <tissue evidence="7">Blood</tissue>
    </source>
</reference>
<dbReference type="PANTHER" id="PTHR16983">
    <property type="entry name" value="UPAR/LY6 DOMAIN-CONTAINING PROTEIN"/>
    <property type="match status" value="1"/>
</dbReference>
<feature type="domain" description="UPAR/Ly6" evidence="6">
    <location>
        <begin position="3"/>
        <end position="92"/>
    </location>
</feature>